<dbReference type="Proteomes" id="UP000066549">
    <property type="component" value="Chromosome"/>
</dbReference>
<dbReference type="InterPro" id="IPR013762">
    <property type="entry name" value="Integrase-like_cat_sf"/>
</dbReference>
<dbReference type="InterPro" id="IPR050090">
    <property type="entry name" value="Tyrosine_recombinase_XerCD"/>
</dbReference>
<feature type="domain" description="Tyr recombinase" evidence="4">
    <location>
        <begin position="158"/>
        <end position="321"/>
    </location>
</feature>
<keyword evidence="1" id="KW-0229">DNA integration</keyword>
<dbReference type="EMBL" id="CP011002">
    <property type="protein sequence ID" value="AKO65716.1"/>
    <property type="molecule type" value="Genomic_DNA"/>
</dbReference>
<evidence type="ECO:0000256" key="2">
    <source>
        <dbReference type="ARBA" id="ARBA00023125"/>
    </source>
</evidence>
<proteinExistence type="predicted"/>
<keyword evidence="3" id="KW-0233">DNA recombination</keyword>
<dbReference type="InterPro" id="IPR010998">
    <property type="entry name" value="Integrase_recombinase_N"/>
</dbReference>
<keyword evidence="6" id="KW-1185">Reference proteome</keyword>
<evidence type="ECO:0000313" key="6">
    <source>
        <dbReference type="Proteomes" id="UP000066549"/>
    </source>
</evidence>
<evidence type="ECO:0000259" key="4">
    <source>
        <dbReference type="PROSITE" id="PS51898"/>
    </source>
</evidence>
<organism evidence="5 6">
    <name type="scientific">Methylophilales bacterium MBRS-H7</name>
    <dbReference type="NCBI Taxonomy" id="1623450"/>
    <lineage>
        <taxon>Bacteria</taxon>
        <taxon>Pseudomonadati</taxon>
        <taxon>Pseudomonadota</taxon>
        <taxon>Betaproteobacteria</taxon>
        <taxon>Nitrosomonadales</taxon>
        <taxon>OM43 clade</taxon>
    </lineage>
</organism>
<evidence type="ECO:0000256" key="1">
    <source>
        <dbReference type="ARBA" id="ARBA00022908"/>
    </source>
</evidence>
<sequence length="322" mass="37935">MATYRKRNNKWQVRIQRRNNPPISKTFVYKEDAKVWARQQEREIDLGIEVANQDIALKTLLQRYQKEILPTKKHPQPDNYRINKILLHPIVSLKMRTIKSQHISSFRDQLIKELKSPNTIRLYLAILSHLFTIARTEWGFDNLNNPVLKIRRPRLPQSRDTRLSDDDIHRICQHSQSSLLPLLIHIALDTAMRVSEIVKLRVNDCDFKKRMITVRNTKNYHDRYIPMTNKVAKILQHQTRLQGERLFNITSHAVSVAFYRACKRAGIPNASFHTLRHEAVSRFFEKGLNPMEVATISGHQSMQVLKRYTHIQTTHLLGKMMR</sequence>
<accession>A0A0H4IXL1</accession>
<dbReference type="PROSITE" id="PS51898">
    <property type="entry name" value="TYR_RECOMBINASE"/>
    <property type="match status" value="1"/>
</dbReference>
<name>A0A0H4IXL1_9PROT</name>
<dbReference type="GO" id="GO:0015074">
    <property type="term" value="P:DNA integration"/>
    <property type="evidence" value="ECO:0007669"/>
    <property type="project" value="UniProtKB-KW"/>
</dbReference>
<dbReference type="PANTHER" id="PTHR30349">
    <property type="entry name" value="PHAGE INTEGRASE-RELATED"/>
    <property type="match status" value="1"/>
</dbReference>
<keyword evidence="2" id="KW-0238">DNA-binding</keyword>
<gene>
    <name evidence="5" type="ORF">VI33_02990</name>
</gene>
<dbReference type="SUPFAM" id="SSF56349">
    <property type="entry name" value="DNA breaking-rejoining enzymes"/>
    <property type="match status" value="1"/>
</dbReference>
<evidence type="ECO:0000256" key="3">
    <source>
        <dbReference type="ARBA" id="ARBA00023172"/>
    </source>
</evidence>
<dbReference type="Pfam" id="PF00589">
    <property type="entry name" value="Phage_integrase"/>
    <property type="match status" value="1"/>
</dbReference>
<dbReference type="InterPro" id="IPR002104">
    <property type="entry name" value="Integrase_catalytic"/>
</dbReference>
<dbReference type="Gene3D" id="1.10.150.130">
    <property type="match status" value="1"/>
</dbReference>
<dbReference type="PATRIC" id="fig|1623450.3.peg.592"/>
<evidence type="ECO:0000313" key="5">
    <source>
        <dbReference type="EMBL" id="AKO65716.1"/>
    </source>
</evidence>
<dbReference type="OrthoDB" id="662444at2"/>
<dbReference type="InterPro" id="IPR011010">
    <property type="entry name" value="DNA_brk_join_enz"/>
</dbReference>
<reference evidence="5 6" key="1">
    <citation type="submission" date="2015-03" db="EMBL/GenBank/DDBJ databases">
        <title>Comparative analysis of the OM43 clade including a novel species from Red Sea uncovers genomic and metabolic diversity among marine methylotrophs.</title>
        <authorList>
            <person name="Jimenez-Infante F."/>
            <person name="Ngugi D.K."/>
            <person name="Vinu M."/>
            <person name="Alam I."/>
            <person name="Kamau A."/>
            <person name="Blom J."/>
            <person name="Bajic V.B."/>
            <person name="Stingl U."/>
        </authorList>
    </citation>
    <scope>NUCLEOTIDE SEQUENCE [LARGE SCALE GENOMIC DNA]</scope>
    <source>
        <strain evidence="5 6">MBRSH7</strain>
    </source>
</reference>
<protein>
    <recommendedName>
        <fullName evidence="4">Tyr recombinase domain-containing protein</fullName>
    </recommendedName>
</protein>
<dbReference type="PANTHER" id="PTHR30349:SF94">
    <property type="entry name" value="INTEGRASE_RECOMBINASE HI_1414-RELATED"/>
    <property type="match status" value="1"/>
</dbReference>
<dbReference type="GO" id="GO:0006310">
    <property type="term" value="P:DNA recombination"/>
    <property type="evidence" value="ECO:0007669"/>
    <property type="project" value="UniProtKB-KW"/>
</dbReference>
<dbReference type="GO" id="GO:0003677">
    <property type="term" value="F:DNA binding"/>
    <property type="evidence" value="ECO:0007669"/>
    <property type="project" value="UniProtKB-KW"/>
</dbReference>
<dbReference type="Gene3D" id="1.10.443.10">
    <property type="entry name" value="Intergrase catalytic core"/>
    <property type="match status" value="1"/>
</dbReference>
<dbReference type="AlphaFoldDB" id="A0A0H4IXL1"/>
<dbReference type="CDD" id="cd00796">
    <property type="entry name" value="INT_Rci_Hp1_C"/>
    <property type="match status" value="1"/>
</dbReference>